<comment type="similarity">
    <text evidence="6">Belongs to the peptidase M48 family.</text>
</comment>
<dbReference type="PANTHER" id="PTHR22726:SF1">
    <property type="entry name" value="METALLOENDOPEPTIDASE OMA1, MITOCHONDRIAL"/>
    <property type="match status" value="1"/>
</dbReference>
<dbReference type="InterPro" id="IPR051156">
    <property type="entry name" value="Mito/Outer_Membr_Metalloprot"/>
</dbReference>
<dbReference type="PANTHER" id="PTHR22726">
    <property type="entry name" value="METALLOENDOPEPTIDASE OMA1"/>
    <property type="match status" value="1"/>
</dbReference>
<name>A0AAQ1NZ14_LEPIR</name>
<gene>
    <name evidence="9" type="ORF">LMANV2_290002</name>
</gene>
<evidence type="ECO:0000256" key="7">
    <source>
        <dbReference type="SAM" id="Phobius"/>
    </source>
</evidence>
<evidence type="ECO:0000313" key="9">
    <source>
        <dbReference type="EMBL" id="SOR61334.1"/>
    </source>
</evidence>
<keyword evidence="3 6" id="KW-0378">Hydrolase</keyword>
<dbReference type="GO" id="GO:0004222">
    <property type="term" value="F:metalloendopeptidase activity"/>
    <property type="evidence" value="ECO:0007669"/>
    <property type="project" value="InterPro"/>
</dbReference>
<evidence type="ECO:0000256" key="6">
    <source>
        <dbReference type="RuleBase" id="RU003983"/>
    </source>
</evidence>
<proteinExistence type="inferred from homology"/>
<dbReference type="EC" id="3.4.24.-" evidence="9"/>
<keyword evidence="7" id="KW-1133">Transmembrane helix</keyword>
<comment type="cofactor">
    <cofactor evidence="6">
        <name>Zn(2+)</name>
        <dbReference type="ChEBI" id="CHEBI:29105"/>
    </cofactor>
    <text evidence="6">Binds 1 zinc ion per subunit.</text>
</comment>
<accession>A0AAQ1NZ14</accession>
<feature type="transmembrane region" description="Helical" evidence="7">
    <location>
        <begin position="66"/>
        <end position="84"/>
    </location>
</feature>
<keyword evidence="4 6" id="KW-0862">Zinc</keyword>
<protein>
    <submittedName>
        <fullName evidence="9">Peptidase, M48 family</fullName>
        <ecNumber evidence="9">3.4.24.-</ecNumber>
    </submittedName>
</protein>
<dbReference type="Gene3D" id="3.30.2010.10">
    <property type="entry name" value="Metalloproteases ('zincins'), catalytic domain"/>
    <property type="match status" value="1"/>
</dbReference>
<evidence type="ECO:0000256" key="5">
    <source>
        <dbReference type="ARBA" id="ARBA00023049"/>
    </source>
</evidence>
<evidence type="ECO:0000313" key="10">
    <source>
        <dbReference type="Proteomes" id="UP000234460"/>
    </source>
</evidence>
<dbReference type="Proteomes" id="UP000234460">
    <property type="component" value="Chromosome LMANV2"/>
</dbReference>
<dbReference type="GO" id="GO:0046872">
    <property type="term" value="F:metal ion binding"/>
    <property type="evidence" value="ECO:0007669"/>
    <property type="project" value="UniProtKB-KW"/>
</dbReference>
<keyword evidence="1 6" id="KW-0645">Protease</keyword>
<sequence length="340" mass="38465">MWVGILEVRLLSKLVEDQLSKDCYAVNGSEILDRSISCLVFARILNFRFESYFPNKRMLRMKKIRNTFVLVFFVLCFSSCGAIVESVVPIELDLQIGKSFLENAKNGREGMHVLKNAGLEKYIKSVADKILKSDQIRYKKDFPYKITILDDDDTINAVCTPGGYIFVYTGLLKLIQDEATLAAIIAHEIAHAEKRHSVKQIISSLGIYFTIYIGLTIFLGSDAASLINLGSRIGGEILTLANSRSAEAEADFMSFEYLKSTKYYPGALESFFVLIEKKEKEEGGTTDKRMIQFLSTHPLNDERIGENRKRLNLIGNPKATPENLYSERYQIIMKRAFGSD</sequence>
<keyword evidence="7" id="KW-0472">Membrane</keyword>
<evidence type="ECO:0000256" key="3">
    <source>
        <dbReference type="ARBA" id="ARBA00022801"/>
    </source>
</evidence>
<dbReference type="EMBL" id="OEJX01000022">
    <property type="protein sequence ID" value="SOR61334.1"/>
    <property type="molecule type" value="Genomic_DNA"/>
</dbReference>
<evidence type="ECO:0000256" key="1">
    <source>
        <dbReference type="ARBA" id="ARBA00022670"/>
    </source>
</evidence>
<dbReference type="GO" id="GO:0016020">
    <property type="term" value="C:membrane"/>
    <property type="evidence" value="ECO:0007669"/>
    <property type="project" value="TreeGrafter"/>
</dbReference>
<dbReference type="InterPro" id="IPR001915">
    <property type="entry name" value="Peptidase_M48"/>
</dbReference>
<evidence type="ECO:0000259" key="8">
    <source>
        <dbReference type="Pfam" id="PF01435"/>
    </source>
</evidence>
<evidence type="ECO:0000256" key="2">
    <source>
        <dbReference type="ARBA" id="ARBA00022723"/>
    </source>
</evidence>
<keyword evidence="2" id="KW-0479">Metal-binding</keyword>
<organism evidence="9 10">
    <name type="scientific">Leptospira interrogans serovar Manilae</name>
    <dbReference type="NCBI Taxonomy" id="214675"/>
    <lineage>
        <taxon>Bacteria</taxon>
        <taxon>Pseudomonadati</taxon>
        <taxon>Spirochaetota</taxon>
        <taxon>Spirochaetia</taxon>
        <taxon>Leptospirales</taxon>
        <taxon>Leptospiraceae</taxon>
        <taxon>Leptospira</taxon>
    </lineage>
</organism>
<keyword evidence="7" id="KW-0812">Transmembrane</keyword>
<reference evidence="9 10" key="1">
    <citation type="submission" date="2017-11" db="EMBL/GenBank/DDBJ databases">
        <authorList>
            <person name="Lechat P."/>
        </authorList>
    </citation>
    <scope>NUCLEOTIDE SEQUENCE [LARGE SCALE GENOMIC DNA]</scope>
    <source>
        <strain evidence="9">L495</strain>
    </source>
</reference>
<comment type="caution">
    <text evidence="9">The sequence shown here is derived from an EMBL/GenBank/DDBJ whole genome shotgun (WGS) entry which is preliminary data.</text>
</comment>
<dbReference type="AlphaFoldDB" id="A0AAQ1NZ14"/>
<keyword evidence="5 6" id="KW-0482">Metalloprotease</keyword>
<dbReference type="GO" id="GO:0051603">
    <property type="term" value="P:proteolysis involved in protein catabolic process"/>
    <property type="evidence" value="ECO:0007669"/>
    <property type="project" value="TreeGrafter"/>
</dbReference>
<dbReference type="Pfam" id="PF01435">
    <property type="entry name" value="Peptidase_M48"/>
    <property type="match status" value="1"/>
</dbReference>
<feature type="domain" description="Peptidase M48" evidence="8">
    <location>
        <begin position="120"/>
        <end position="306"/>
    </location>
</feature>
<evidence type="ECO:0000256" key="4">
    <source>
        <dbReference type="ARBA" id="ARBA00022833"/>
    </source>
</evidence>